<dbReference type="Pfam" id="PF08002">
    <property type="entry name" value="DUF1697"/>
    <property type="match status" value="1"/>
</dbReference>
<evidence type="ECO:0000313" key="1">
    <source>
        <dbReference type="EMBL" id="EGC39834.1"/>
    </source>
</evidence>
<dbReference type="PANTHER" id="PTHR36439">
    <property type="entry name" value="BLL4334 PROTEIN"/>
    <property type="match status" value="1"/>
</dbReference>
<organism evidence="1 2">
    <name type="scientific">Dictyostelium purpureum</name>
    <name type="common">Slime mold</name>
    <dbReference type="NCBI Taxonomy" id="5786"/>
    <lineage>
        <taxon>Eukaryota</taxon>
        <taxon>Amoebozoa</taxon>
        <taxon>Evosea</taxon>
        <taxon>Eumycetozoa</taxon>
        <taxon>Dictyostelia</taxon>
        <taxon>Dictyosteliales</taxon>
        <taxon>Dictyosteliaceae</taxon>
        <taxon>Dictyostelium</taxon>
    </lineage>
</organism>
<dbReference type="InParanoid" id="F0Z848"/>
<dbReference type="PANTHER" id="PTHR36439:SF1">
    <property type="entry name" value="DUF1697 DOMAIN-CONTAINING PROTEIN"/>
    <property type="match status" value="1"/>
</dbReference>
<dbReference type="FunCoup" id="F0Z848">
    <property type="interactions" value="1"/>
</dbReference>
<dbReference type="GeneID" id="10509490"/>
<dbReference type="OrthoDB" id="109291at2759"/>
<gene>
    <name evidence="1" type="ORF">DICPUDRAFT_26132</name>
</gene>
<dbReference type="VEuPathDB" id="AmoebaDB:DICPUDRAFT_26132"/>
<evidence type="ECO:0008006" key="3">
    <source>
        <dbReference type="Google" id="ProtNLM"/>
    </source>
</evidence>
<dbReference type="Gene3D" id="3.30.70.1280">
    <property type="entry name" value="SP0830-like domains"/>
    <property type="match status" value="1"/>
</dbReference>
<dbReference type="AlphaFoldDB" id="F0Z848"/>
<dbReference type="Proteomes" id="UP000001064">
    <property type="component" value="Unassembled WGS sequence"/>
</dbReference>
<dbReference type="eggNOG" id="ENOG502RID5">
    <property type="taxonomic scope" value="Eukaryota"/>
</dbReference>
<keyword evidence="2" id="KW-1185">Reference proteome</keyword>
<protein>
    <recommendedName>
        <fullName evidence="3">DUF1697 domain-containing protein</fullName>
    </recommendedName>
</protein>
<accession>F0Z848</accession>
<dbReference type="OMA" id="QCEYEKE"/>
<evidence type="ECO:0000313" key="2">
    <source>
        <dbReference type="Proteomes" id="UP000001064"/>
    </source>
</evidence>
<dbReference type="EMBL" id="GL870950">
    <property type="protein sequence ID" value="EGC39834.1"/>
    <property type="molecule type" value="Genomic_DNA"/>
</dbReference>
<dbReference type="KEGG" id="dpp:DICPUDRAFT_26132"/>
<dbReference type="RefSeq" id="XP_003283585.1">
    <property type="nucleotide sequence ID" value="XM_003283537.1"/>
</dbReference>
<dbReference type="InterPro" id="IPR012545">
    <property type="entry name" value="DUF1697"/>
</dbReference>
<dbReference type="SUPFAM" id="SSF160379">
    <property type="entry name" value="SP0830-like"/>
    <property type="match status" value="1"/>
</dbReference>
<name>F0Z848_DICPU</name>
<reference evidence="2" key="1">
    <citation type="journal article" date="2011" name="Genome Biol.">
        <title>Comparative genomics of the social amoebae Dictyostelium discoideum and Dictyostelium purpureum.</title>
        <authorList>
            <consortium name="US DOE Joint Genome Institute (JGI-PGF)"/>
            <person name="Sucgang R."/>
            <person name="Kuo A."/>
            <person name="Tian X."/>
            <person name="Salerno W."/>
            <person name="Parikh A."/>
            <person name="Feasley C.L."/>
            <person name="Dalin E."/>
            <person name="Tu H."/>
            <person name="Huang E."/>
            <person name="Barry K."/>
            <person name="Lindquist E."/>
            <person name="Shapiro H."/>
            <person name="Bruce D."/>
            <person name="Schmutz J."/>
            <person name="Salamov A."/>
            <person name="Fey P."/>
            <person name="Gaudet P."/>
            <person name="Anjard C."/>
            <person name="Babu M.M."/>
            <person name="Basu S."/>
            <person name="Bushmanova Y."/>
            <person name="van der Wel H."/>
            <person name="Katoh-Kurasawa M."/>
            <person name="Dinh C."/>
            <person name="Coutinho P.M."/>
            <person name="Saito T."/>
            <person name="Elias M."/>
            <person name="Schaap P."/>
            <person name="Kay R.R."/>
            <person name="Henrissat B."/>
            <person name="Eichinger L."/>
            <person name="Rivero F."/>
            <person name="Putnam N.H."/>
            <person name="West C.M."/>
            <person name="Loomis W.F."/>
            <person name="Chisholm R.L."/>
            <person name="Shaulsky G."/>
            <person name="Strassmann J.E."/>
            <person name="Queller D.C."/>
            <person name="Kuspa A."/>
            <person name="Grigoriev I.V."/>
        </authorList>
    </citation>
    <scope>NUCLEOTIDE SEQUENCE [LARGE SCALE GENOMIC DNA]</scope>
    <source>
        <strain evidence="2">QSDP1</strain>
    </source>
</reference>
<sequence>MKFLILLRSINISGKNIIKMKELREELGKFKSFSNIQTLIQTGNIVLDCDLEEKEIEKNISFTLENSFNVSNPQMAIFNLDKFSNILSKSANAISGHDQVNSFDRLTLIFPTTDTQLLERDIDESEKKNMTESCFWTIIDDVVFYNGKMSGVDAKVYKRLDSKLKKLRYTARKYRTCNKCLDLMK</sequence>
<proteinExistence type="predicted"/>